<protein>
    <submittedName>
        <fullName evidence="1">Uncharacterized protein</fullName>
    </submittedName>
</protein>
<reference evidence="1 2" key="1">
    <citation type="submission" date="2018-04" db="EMBL/GenBank/DDBJ databases">
        <title>Genome sequencing of Gemmobacter.</title>
        <authorList>
            <person name="Yi H."/>
            <person name="Baek M.-G."/>
        </authorList>
    </citation>
    <scope>NUCLEOTIDE SEQUENCE [LARGE SCALE GENOMIC DNA]</scope>
    <source>
        <strain evidence="1 2">HYN0069</strain>
        <plasmid evidence="1 2">unnamed1</plasmid>
    </source>
</reference>
<evidence type="ECO:0000313" key="2">
    <source>
        <dbReference type="Proteomes" id="UP000244496"/>
    </source>
</evidence>
<gene>
    <name evidence="1" type="ORF">HYN69_18180</name>
</gene>
<proteinExistence type="predicted"/>
<dbReference type="EMBL" id="CP028919">
    <property type="protein sequence ID" value="AWB50538.1"/>
    <property type="molecule type" value="Genomic_DNA"/>
</dbReference>
<name>A0A2S0URU0_9RHOB</name>
<geneLocation type="plasmid" evidence="1 2">
    <name>unnamed1</name>
</geneLocation>
<keyword evidence="2" id="KW-1185">Reference proteome</keyword>
<dbReference type="Proteomes" id="UP000244496">
    <property type="component" value="Plasmid unnamed1"/>
</dbReference>
<dbReference type="KEGG" id="geh:HYN69_18180"/>
<sequence>MTKGRCSRSTLVARAAELGAKGTLSILFSQGDRPGLVDPDARSITAPLRIALHKALPPPVDALMADIRNATTQEDLRRIRDVDGTLRQQRIVFALLVGSLQRAVTLGLPTAKLGYSMPFLGKGPIWFKAKWGCVLDAQPGSPTMALFLDLRHSQVRRVLGESPILFTDCGGLAAVSWLMPGPEPQSALLREAERFSSLSRWYVLTDPDTLKSAEIGLKANDCIIPVCLDTNPAGPQWLGHILQGSARR</sequence>
<accession>A0A2S0URU0</accession>
<evidence type="ECO:0000313" key="1">
    <source>
        <dbReference type="EMBL" id="AWB50538.1"/>
    </source>
</evidence>
<keyword evidence="1" id="KW-0614">Plasmid</keyword>
<organism evidence="1 2">
    <name type="scientific">Paragemmobacter aquarius</name>
    <dbReference type="NCBI Taxonomy" id="2169400"/>
    <lineage>
        <taxon>Bacteria</taxon>
        <taxon>Pseudomonadati</taxon>
        <taxon>Pseudomonadota</taxon>
        <taxon>Alphaproteobacteria</taxon>
        <taxon>Rhodobacterales</taxon>
        <taxon>Paracoccaceae</taxon>
        <taxon>Paragemmobacter</taxon>
    </lineage>
</organism>
<dbReference type="AlphaFoldDB" id="A0A2S0URU0"/>